<evidence type="ECO:0000256" key="2">
    <source>
        <dbReference type="ARBA" id="ARBA00012646"/>
    </source>
</evidence>
<dbReference type="RefSeq" id="WP_009136999.1">
    <property type="nucleotide sequence ID" value="NZ_JH594596.1"/>
</dbReference>
<feature type="binding site" evidence="6">
    <location>
        <position position="50"/>
    </location>
    <ligand>
        <name>Fe cation</name>
        <dbReference type="ChEBI" id="CHEBI:24875"/>
        <label>1</label>
    </ligand>
</feature>
<organism evidence="9 10">
    <name type="scientific">Odoribacter laneus YIT 12061</name>
    <dbReference type="NCBI Taxonomy" id="742817"/>
    <lineage>
        <taxon>Bacteria</taxon>
        <taxon>Pseudomonadati</taxon>
        <taxon>Bacteroidota</taxon>
        <taxon>Bacteroidia</taxon>
        <taxon>Bacteroidales</taxon>
        <taxon>Odoribacteraceae</taxon>
        <taxon>Odoribacter</taxon>
    </lineage>
</organism>
<evidence type="ECO:0000313" key="10">
    <source>
        <dbReference type="Proteomes" id="UP000004892"/>
    </source>
</evidence>
<accession>H1DHW5</accession>
<feature type="binding site" evidence="6">
    <location>
        <position position="253"/>
    </location>
    <ligand>
        <name>Fe cation</name>
        <dbReference type="ChEBI" id="CHEBI:24875"/>
        <label>1</label>
    </ligand>
</feature>
<feature type="signal peptide" evidence="7">
    <location>
        <begin position="1"/>
        <end position="24"/>
    </location>
</feature>
<evidence type="ECO:0000256" key="6">
    <source>
        <dbReference type="PIRSR" id="PIRSR000898-1"/>
    </source>
</evidence>
<feature type="chain" id="PRO_5003548707" description="acid phosphatase" evidence="7">
    <location>
        <begin position="25"/>
        <end position="323"/>
    </location>
</feature>
<dbReference type="GO" id="GO:0046872">
    <property type="term" value="F:metal ion binding"/>
    <property type="evidence" value="ECO:0007669"/>
    <property type="project" value="UniProtKB-KW"/>
</dbReference>
<evidence type="ECO:0000256" key="4">
    <source>
        <dbReference type="ARBA" id="ARBA00022801"/>
    </source>
</evidence>
<evidence type="ECO:0000259" key="8">
    <source>
        <dbReference type="Pfam" id="PF00149"/>
    </source>
</evidence>
<dbReference type="InterPro" id="IPR029052">
    <property type="entry name" value="Metallo-depent_PP-like"/>
</dbReference>
<dbReference type="InterPro" id="IPR051558">
    <property type="entry name" value="Metallophosphoesterase_PAP"/>
</dbReference>
<dbReference type="eggNOG" id="COG1409">
    <property type="taxonomic scope" value="Bacteria"/>
</dbReference>
<keyword evidence="6" id="KW-0479">Metal-binding</keyword>
<evidence type="ECO:0000313" key="9">
    <source>
        <dbReference type="EMBL" id="EHP47244.1"/>
    </source>
</evidence>
<dbReference type="PIRSF" id="PIRSF000898">
    <property type="entry name" value="Acid_Ptase_5"/>
    <property type="match status" value="1"/>
</dbReference>
<feature type="binding site" evidence="6">
    <location>
        <position position="83"/>
    </location>
    <ligand>
        <name>Fe cation</name>
        <dbReference type="ChEBI" id="CHEBI:24875"/>
        <label>1</label>
    </ligand>
</feature>
<dbReference type="STRING" id="742817.HMPREF9449_01851"/>
<dbReference type="AlphaFoldDB" id="H1DHW5"/>
<dbReference type="PANTHER" id="PTHR10161">
    <property type="entry name" value="TARTRATE-RESISTANT ACID PHOSPHATASE TYPE 5"/>
    <property type="match status" value="1"/>
</dbReference>
<feature type="domain" description="Calcineurin-like phosphoesterase" evidence="8">
    <location>
        <begin position="44"/>
        <end position="254"/>
    </location>
</feature>
<keyword evidence="4 5" id="KW-0378">Hydrolase</keyword>
<evidence type="ECO:0000256" key="3">
    <source>
        <dbReference type="ARBA" id="ARBA00022729"/>
    </source>
</evidence>
<feature type="binding site" evidence="6">
    <location>
        <position position="121"/>
    </location>
    <ligand>
        <name>Fe cation</name>
        <dbReference type="ChEBI" id="CHEBI:24875"/>
        <label>2</label>
    </ligand>
</feature>
<dbReference type="PATRIC" id="fig|742817.3.peg.1969"/>
<dbReference type="GeneID" id="98069413"/>
<dbReference type="EC" id="3.1.3.2" evidence="2 5"/>
<comment type="catalytic activity">
    <reaction evidence="1 5">
        <text>a phosphate monoester + H2O = an alcohol + phosphate</text>
        <dbReference type="Rhea" id="RHEA:15017"/>
        <dbReference type="ChEBI" id="CHEBI:15377"/>
        <dbReference type="ChEBI" id="CHEBI:30879"/>
        <dbReference type="ChEBI" id="CHEBI:43474"/>
        <dbReference type="ChEBI" id="CHEBI:67140"/>
        <dbReference type="EC" id="3.1.3.2"/>
    </reaction>
</comment>
<sequence length="323" mass="37019">MKNIKITAFLLLLCVFASNLCLQAQIKNTVSYERLDSLLDDHFNFIVANDLGRNGYYDQKIIAERMGELAENTGIEFIAAAGDIHHFEGVASVNDPLWMTNYELIYAHPELMIDWFPILGNHEYRGNTQAVLDYSKVSRRWSMPGRYYAKSFKLDGNATLKLIFIDTTPLIDKYHKEAEESYPDVATQDIDRQLQWLDSILNASDETWKVVIGHHPIYAQTPKDEIERENMQQRVDPLLRKYGVDLYVCGHIHNFQHLKPADSRIDYVVNTSGSLSRKVLPVEGTVFCSSETGFSIVSVSDKELKLYMLDKNCNILHTVDCEK</sequence>
<dbReference type="Pfam" id="PF00149">
    <property type="entry name" value="Metallophos"/>
    <property type="match status" value="1"/>
</dbReference>
<proteinExistence type="predicted"/>
<dbReference type="InterPro" id="IPR024927">
    <property type="entry name" value="Acid_PPase"/>
</dbReference>
<dbReference type="EMBL" id="ADMC01000023">
    <property type="protein sequence ID" value="EHP47244.1"/>
    <property type="molecule type" value="Genomic_DNA"/>
</dbReference>
<name>H1DHW5_9BACT</name>
<dbReference type="PANTHER" id="PTHR10161:SF14">
    <property type="entry name" value="TARTRATE-RESISTANT ACID PHOSPHATASE TYPE 5"/>
    <property type="match status" value="1"/>
</dbReference>
<dbReference type="GO" id="GO:0003993">
    <property type="term" value="F:acid phosphatase activity"/>
    <property type="evidence" value="ECO:0007669"/>
    <property type="project" value="UniProtKB-UniRule"/>
</dbReference>
<keyword evidence="3 7" id="KW-0732">Signal</keyword>
<dbReference type="InterPro" id="IPR004843">
    <property type="entry name" value="Calcineurin-like_PHP"/>
</dbReference>
<reference evidence="9 10" key="1">
    <citation type="submission" date="2012-01" db="EMBL/GenBank/DDBJ databases">
        <title>The Genome Sequence of Odoribacter laneus YIT 12061.</title>
        <authorList>
            <consortium name="The Broad Institute Genome Sequencing Platform"/>
            <person name="Earl A."/>
            <person name="Ward D."/>
            <person name="Feldgarden M."/>
            <person name="Gevers D."/>
            <person name="Morotomi M."/>
            <person name="Young S.K."/>
            <person name="Zeng Q."/>
            <person name="Gargeya S."/>
            <person name="Fitzgerald M."/>
            <person name="Haas B."/>
            <person name="Abouelleil A."/>
            <person name="Alvarado L."/>
            <person name="Arachchi H.M."/>
            <person name="Berlin A."/>
            <person name="Chapman S.B."/>
            <person name="Gearin G."/>
            <person name="Goldberg J."/>
            <person name="Griggs A."/>
            <person name="Gujja S."/>
            <person name="Hansen M."/>
            <person name="Heiman D."/>
            <person name="Howarth C."/>
            <person name="Larimer J."/>
            <person name="Lui A."/>
            <person name="MacDonald P.J.P."/>
            <person name="McCowen C."/>
            <person name="Montmayeur A."/>
            <person name="Murphy C."/>
            <person name="Neiman D."/>
            <person name="Pearson M."/>
            <person name="Priest M."/>
            <person name="Roberts A."/>
            <person name="Saif S."/>
            <person name="Shea T."/>
            <person name="Sisk P."/>
            <person name="Stolte C."/>
            <person name="Sykes S."/>
            <person name="Wortman J."/>
            <person name="Nusbaum C."/>
            <person name="Birren B."/>
        </authorList>
    </citation>
    <scope>NUCLEOTIDE SEQUENCE [LARGE SCALE GENOMIC DNA]</scope>
    <source>
        <strain evidence="9 10">YIT 12061</strain>
    </source>
</reference>
<dbReference type="HOGENOM" id="CLU_043332_1_1_10"/>
<gene>
    <name evidence="9" type="ORF">HMPREF9449_01851</name>
</gene>
<dbReference type="Proteomes" id="UP000004892">
    <property type="component" value="Unassembled WGS sequence"/>
</dbReference>
<protein>
    <recommendedName>
        <fullName evidence="2 5">acid phosphatase</fullName>
        <ecNumber evidence="2 5">3.1.3.2</ecNumber>
    </recommendedName>
</protein>
<evidence type="ECO:0000256" key="1">
    <source>
        <dbReference type="ARBA" id="ARBA00000032"/>
    </source>
</evidence>
<comment type="caution">
    <text evidence="9">The sequence shown here is derived from an EMBL/GenBank/DDBJ whole genome shotgun (WGS) entry which is preliminary data.</text>
</comment>
<feature type="binding site" evidence="6">
    <location>
        <position position="214"/>
    </location>
    <ligand>
        <name>Fe cation</name>
        <dbReference type="ChEBI" id="CHEBI:24875"/>
        <label>2</label>
    </ligand>
</feature>
<keyword evidence="5 6" id="KW-0408">Iron</keyword>
<comment type="cofactor">
    <cofactor evidence="6">
        <name>Fe cation</name>
        <dbReference type="ChEBI" id="CHEBI:24875"/>
    </cofactor>
    <text evidence="6">Binds 2 iron ions per subunit.</text>
</comment>
<evidence type="ECO:0000256" key="5">
    <source>
        <dbReference type="PIRNR" id="PIRNR000898"/>
    </source>
</evidence>
<dbReference type="SUPFAM" id="SSF56300">
    <property type="entry name" value="Metallo-dependent phosphatases"/>
    <property type="match status" value="1"/>
</dbReference>
<dbReference type="Gene3D" id="3.60.21.10">
    <property type="match status" value="1"/>
</dbReference>
<feature type="binding site" evidence="6">
    <location>
        <position position="251"/>
    </location>
    <ligand>
        <name>Fe cation</name>
        <dbReference type="ChEBI" id="CHEBI:24875"/>
        <label>2</label>
    </ligand>
</feature>
<feature type="binding site" evidence="6">
    <location>
        <position position="83"/>
    </location>
    <ligand>
        <name>Fe cation</name>
        <dbReference type="ChEBI" id="CHEBI:24875"/>
        <label>2</label>
    </ligand>
</feature>
<evidence type="ECO:0000256" key="7">
    <source>
        <dbReference type="SAM" id="SignalP"/>
    </source>
</evidence>
<keyword evidence="10" id="KW-1185">Reference proteome</keyword>